<dbReference type="AlphaFoldDB" id="A0A6V7UHP9"/>
<evidence type="ECO:0000313" key="2">
    <source>
        <dbReference type="Proteomes" id="UP000580250"/>
    </source>
</evidence>
<accession>A0A6V7UHP9</accession>
<gene>
    <name evidence="1" type="ORF">MENT_LOCUS12611</name>
</gene>
<sequence>MSSTGCPPIIVIAGLKNKFTAEKLRSLINNMAQDPEIHAYQQLVEDFQYKTGDALAFVTLNSEEAANRVIFHLNESKLEGCDELHAAFVPSMLSFGNSFDGIKGAEGPDPWGRPLDGSWERKGYEFSWDEDHHHYETVGEDSFTYEQGGLYGQGAGINGEDDFIKPNEGWATDDFLVANNAESWGTDASALVTKYGENGGHQLYTSGIRGEREGRVYRSESRGGQQGGEGGGRVYLELSGITLSDMIAHIKFGVTH</sequence>
<dbReference type="EMBL" id="CAJEWN010000065">
    <property type="protein sequence ID" value="CAD2157387.1"/>
    <property type="molecule type" value="Genomic_DNA"/>
</dbReference>
<evidence type="ECO:0000313" key="1">
    <source>
        <dbReference type="EMBL" id="CAD2157387.1"/>
    </source>
</evidence>
<dbReference type="OrthoDB" id="5899152at2759"/>
<protein>
    <submittedName>
        <fullName evidence="1">Uncharacterized protein</fullName>
    </submittedName>
</protein>
<proteinExistence type="predicted"/>
<dbReference type="Proteomes" id="UP000580250">
    <property type="component" value="Unassembled WGS sequence"/>
</dbReference>
<reference evidence="1 2" key="1">
    <citation type="submission" date="2020-08" db="EMBL/GenBank/DDBJ databases">
        <authorList>
            <person name="Koutsovoulos G."/>
            <person name="Danchin GJ E."/>
        </authorList>
    </citation>
    <scope>NUCLEOTIDE SEQUENCE [LARGE SCALE GENOMIC DNA]</scope>
</reference>
<comment type="caution">
    <text evidence="1">The sequence shown here is derived from an EMBL/GenBank/DDBJ whole genome shotgun (WGS) entry which is preliminary data.</text>
</comment>
<name>A0A6V7UHP9_MELEN</name>
<organism evidence="1 2">
    <name type="scientific">Meloidogyne enterolobii</name>
    <name type="common">Root-knot nematode worm</name>
    <name type="synonym">Meloidogyne mayaguensis</name>
    <dbReference type="NCBI Taxonomy" id="390850"/>
    <lineage>
        <taxon>Eukaryota</taxon>
        <taxon>Metazoa</taxon>
        <taxon>Ecdysozoa</taxon>
        <taxon>Nematoda</taxon>
        <taxon>Chromadorea</taxon>
        <taxon>Rhabditida</taxon>
        <taxon>Tylenchina</taxon>
        <taxon>Tylenchomorpha</taxon>
        <taxon>Tylenchoidea</taxon>
        <taxon>Meloidogynidae</taxon>
        <taxon>Meloidogyninae</taxon>
        <taxon>Meloidogyne</taxon>
    </lineage>
</organism>